<comment type="caution">
    <text evidence="2">The sequence shown here is derived from an EMBL/GenBank/DDBJ whole genome shotgun (WGS) entry which is preliminary data.</text>
</comment>
<sequence length="89" mass="10023">MPALLERGRGFPAGRAPAVPPQRLLCREDPRLEPSSVRSKESMPPGTFHGKRRLKGVGEAALVGSEEEEEEQEEKEEEQEQEKEQEKRG</sequence>
<dbReference type="Proteomes" id="UP001145742">
    <property type="component" value="Unassembled WGS sequence"/>
</dbReference>
<dbReference type="EMBL" id="WHWB01034256">
    <property type="protein sequence ID" value="KAJ7412254.1"/>
    <property type="molecule type" value="Genomic_DNA"/>
</dbReference>
<accession>A0ABQ9D5C3</accession>
<name>A0ABQ9D5C3_9PASS</name>
<evidence type="ECO:0000313" key="3">
    <source>
        <dbReference type="Proteomes" id="UP001145742"/>
    </source>
</evidence>
<evidence type="ECO:0000256" key="1">
    <source>
        <dbReference type="SAM" id="MobiDB-lite"/>
    </source>
</evidence>
<protein>
    <submittedName>
        <fullName evidence="2">Uncharacterized protein</fullName>
    </submittedName>
</protein>
<proteinExistence type="predicted"/>
<feature type="region of interest" description="Disordered" evidence="1">
    <location>
        <begin position="1"/>
        <end position="89"/>
    </location>
</feature>
<organism evidence="2 3">
    <name type="scientific">Willisornis vidua</name>
    <name type="common">Xingu scale-backed antbird</name>
    <dbReference type="NCBI Taxonomy" id="1566151"/>
    <lineage>
        <taxon>Eukaryota</taxon>
        <taxon>Metazoa</taxon>
        <taxon>Chordata</taxon>
        <taxon>Craniata</taxon>
        <taxon>Vertebrata</taxon>
        <taxon>Euteleostomi</taxon>
        <taxon>Archelosauria</taxon>
        <taxon>Archosauria</taxon>
        <taxon>Dinosauria</taxon>
        <taxon>Saurischia</taxon>
        <taxon>Theropoda</taxon>
        <taxon>Coelurosauria</taxon>
        <taxon>Aves</taxon>
        <taxon>Neognathae</taxon>
        <taxon>Neoaves</taxon>
        <taxon>Telluraves</taxon>
        <taxon>Australaves</taxon>
        <taxon>Passeriformes</taxon>
        <taxon>Thamnophilidae</taxon>
        <taxon>Willisornis</taxon>
    </lineage>
</organism>
<evidence type="ECO:0000313" key="2">
    <source>
        <dbReference type="EMBL" id="KAJ7412254.1"/>
    </source>
</evidence>
<keyword evidence="3" id="KW-1185">Reference proteome</keyword>
<feature type="compositionally biased region" description="Acidic residues" evidence="1">
    <location>
        <begin position="65"/>
        <end position="81"/>
    </location>
</feature>
<gene>
    <name evidence="2" type="ORF">WISP_98420</name>
</gene>
<reference evidence="2" key="1">
    <citation type="submission" date="2019-10" db="EMBL/GenBank/DDBJ databases">
        <authorList>
            <person name="Soares A.E.R."/>
            <person name="Aleixo A."/>
            <person name="Schneider P."/>
            <person name="Miyaki C.Y."/>
            <person name="Schneider M.P."/>
            <person name="Mello C."/>
            <person name="Vasconcelos A.T.R."/>
        </authorList>
    </citation>
    <scope>NUCLEOTIDE SEQUENCE</scope>
    <source>
        <tissue evidence="2">Muscle</tissue>
    </source>
</reference>